<accession>A0A4C1XHR9</accession>
<organism evidence="2 3">
    <name type="scientific">Eumeta variegata</name>
    <name type="common">Bagworm moth</name>
    <name type="synonym">Eumeta japonica</name>
    <dbReference type="NCBI Taxonomy" id="151549"/>
    <lineage>
        <taxon>Eukaryota</taxon>
        <taxon>Metazoa</taxon>
        <taxon>Ecdysozoa</taxon>
        <taxon>Arthropoda</taxon>
        <taxon>Hexapoda</taxon>
        <taxon>Insecta</taxon>
        <taxon>Pterygota</taxon>
        <taxon>Neoptera</taxon>
        <taxon>Endopterygota</taxon>
        <taxon>Lepidoptera</taxon>
        <taxon>Glossata</taxon>
        <taxon>Ditrysia</taxon>
        <taxon>Tineoidea</taxon>
        <taxon>Psychidae</taxon>
        <taxon>Oiketicinae</taxon>
        <taxon>Eumeta</taxon>
    </lineage>
</organism>
<proteinExistence type="predicted"/>
<keyword evidence="3" id="KW-1185">Reference proteome</keyword>
<name>A0A4C1XHR9_EUMVA</name>
<evidence type="ECO:0000313" key="3">
    <source>
        <dbReference type="Proteomes" id="UP000299102"/>
    </source>
</evidence>
<comment type="caution">
    <text evidence="2">The sequence shown here is derived from an EMBL/GenBank/DDBJ whole genome shotgun (WGS) entry which is preliminary data.</text>
</comment>
<dbReference type="Proteomes" id="UP000299102">
    <property type="component" value="Unassembled WGS sequence"/>
</dbReference>
<protein>
    <submittedName>
        <fullName evidence="2">Uncharacterized protein</fullName>
    </submittedName>
</protein>
<dbReference type="EMBL" id="BGZK01000846">
    <property type="protein sequence ID" value="GBP62640.1"/>
    <property type="molecule type" value="Genomic_DNA"/>
</dbReference>
<sequence>MDIMSHRIYHGFSTLSCLSSHRPRRSSTAPTAPGRHGRLKPPTPRSETKILQAQPRTVLHAPTYATTVRLRGRVAQVALLSAAVRAAHFKRETIIARQMSQRCVVVRGALGPSCSRRGSLDNHCGFVGVISGRERPGGCCGRAPVSGRASA</sequence>
<feature type="region of interest" description="Disordered" evidence="1">
    <location>
        <begin position="20"/>
        <end position="46"/>
    </location>
</feature>
<dbReference type="AlphaFoldDB" id="A0A4C1XHR9"/>
<gene>
    <name evidence="2" type="ORF">EVAR_51886_1</name>
</gene>
<reference evidence="2 3" key="1">
    <citation type="journal article" date="2019" name="Commun. Biol.">
        <title>The bagworm genome reveals a unique fibroin gene that provides high tensile strength.</title>
        <authorList>
            <person name="Kono N."/>
            <person name="Nakamura H."/>
            <person name="Ohtoshi R."/>
            <person name="Tomita M."/>
            <person name="Numata K."/>
            <person name="Arakawa K."/>
        </authorList>
    </citation>
    <scope>NUCLEOTIDE SEQUENCE [LARGE SCALE GENOMIC DNA]</scope>
</reference>
<evidence type="ECO:0000256" key="1">
    <source>
        <dbReference type="SAM" id="MobiDB-lite"/>
    </source>
</evidence>
<evidence type="ECO:0000313" key="2">
    <source>
        <dbReference type="EMBL" id="GBP62640.1"/>
    </source>
</evidence>